<keyword evidence="9 12" id="KW-0407">Ion channel</keyword>
<reference evidence="13 14" key="1">
    <citation type="submission" date="2017-08" db="EMBL/GenBank/DDBJ databases">
        <title>Reclassification of Bisgaard taxon 37 and 44.</title>
        <authorList>
            <person name="Christensen H."/>
        </authorList>
    </citation>
    <scope>NUCLEOTIDE SEQUENCE [LARGE SCALE GENOMIC DNA]</scope>
    <source>
        <strain evidence="13 14">EEAB3T1</strain>
    </source>
</reference>
<dbReference type="HAMAP" id="MF_00454">
    <property type="entry name" value="FluC"/>
    <property type="match status" value="1"/>
</dbReference>
<comment type="function">
    <text evidence="12">Fluoride-specific ion channel. Important for reducing fluoride concentration in the cell, thus reducing its toxicity.</text>
</comment>
<keyword evidence="5 12" id="KW-1133">Transmembrane helix</keyword>
<dbReference type="Proteomes" id="UP000265964">
    <property type="component" value="Unassembled WGS sequence"/>
</dbReference>
<keyword evidence="8 12" id="KW-0472">Membrane</keyword>
<keyword evidence="12" id="KW-0813">Transport</keyword>
<feature type="transmembrane region" description="Helical" evidence="12">
    <location>
        <begin position="5"/>
        <end position="27"/>
    </location>
</feature>
<feature type="transmembrane region" description="Helical" evidence="12">
    <location>
        <begin position="97"/>
        <end position="121"/>
    </location>
</feature>
<comment type="caution">
    <text evidence="13">The sequence shown here is derived from an EMBL/GenBank/DDBJ whole genome shotgun (WGS) entry which is preliminary data.</text>
</comment>
<keyword evidence="2 12" id="KW-1003">Cell membrane</keyword>
<dbReference type="NCBIfam" id="TIGR00494">
    <property type="entry name" value="crcB"/>
    <property type="match status" value="1"/>
</dbReference>
<evidence type="ECO:0000256" key="6">
    <source>
        <dbReference type="ARBA" id="ARBA00023053"/>
    </source>
</evidence>
<feature type="binding site" evidence="12">
    <location>
        <position position="75"/>
    </location>
    <ligand>
        <name>Na(+)</name>
        <dbReference type="ChEBI" id="CHEBI:29101"/>
        <note>structural</note>
    </ligand>
</feature>
<dbReference type="GO" id="GO:0062054">
    <property type="term" value="F:fluoride channel activity"/>
    <property type="evidence" value="ECO:0007669"/>
    <property type="project" value="UniProtKB-UniRule"/>
</dbReference>
<comment type="activity regulation">
    <text evidence="12">Na(+) is not transported, but it plays an essential structural role and its presence is essential for fluoride channel function.</text>
</comment>
<dbReference type="GO" id="GO:0140114">
    <property type="term" value="P:cellular detoxification of fluoride"/>
    <property type="evidence" value="ECO:0007669"/>
    <property type="project" value="UniProtKB-UniRule"/>
</dbReference>
<feature type="transmembrane region" description="Helical" evidence="12">
    <location>
        <begin position="68"/>
        <end position="85"/>
    </location>
</feature>
<evidence type="ECO:0000256" key="5">
    <source>
        <dbReference type="ARBA" id="ARBA00022989"/>
    </source>
</evidence>
<evidence type="ECO:0000256" key="1">
    <source>
        <dbReference type="ARBA" id="ARBA00004651"/>
    </source>
</evidence>
<evidence type="ECO:0000256" key="12">
    <source>
        <dbReference type="HAMAP-Rule" id="MF_00454"/>
    </source>
</evidence>
<keyword evidence="12" id="KW-0479">Metal-binding</keyword>
<evidence type="ECO:0000256" key="9">
    <source>
        <dbReference type="ARBA" id="ARBA00023303"/>
    </source>
</evidence>
<evidence type="ECO:0000256" key="4">
    <source>
        <dbReference type="ARBA" id="ARBA00022692"/>
    </source>
</evidence>
<evidence type="ECO:0000313" key="14">
    <source>
        <dbReference type="Proteomes" id="UP000265964"/>
    </source>
</evidence>
<keyword evidence="6 12" id="KW-0915">Sodium</keyword>
<dbReference type="OrthoDB" id="9806299at2"/>
<evidence type="ECO:0000256" key="11">
    <source>
        <dbReference type="ARBA" id="ARBA00035585"/>
    </source>
</evidence>
<evidence type="ECO:0000256" key="3">
    <source>
        <dbReference type="ARBA" id="ARBA00022519"/>
    </source>
</evidence>
<comment type="similarity">
    <text evidence="10 12">Belongs to the fluoride channel Fluc/FEX (TC 1.A.43) family.</text>
</comment>
<dbReference type="GO" id="GO:0005886">
    <property type="term" value="C:plasma membrane"/>
    <property type="evidence" value="ECO:0007669"/>
    <property type="project" value="UniProtKB-SubCell"/>
</dbReference>
<evidence type="ECO:0000256" key="8">
    <source>
        <dbReference type="ARBA" id="ARBA00023136"/>
    </source>
</evidence>
<dbReference type="PANTHER" id="PTHR28259:SF1">
    <property type="entry name" value="FLUORIDE EXPORT PROTEIN 1-RELATED"/>
    <property type="match status" value="1"/>
</dbReference>
<sequence length="130" mass="14110">MDIKILLSIAGGAVCGAWLRAYLSLWLNPASELFNLGTLVANVLGCFIIGLMLSMVRDIRLSVELQQLIVTGFLGSLTTFSSYSAEVVQKIAQGNWGQGILVASIHLILGFLSTGLAIFLWRITKQILNK</sequence>
<organism evidence="13 14">
    <name type="scientific">Psittacicella gerlachiana</name>
    <dbReference type="NCBI Taxonomy" id="2028574"/>
    <lineage>
        <taxon>Bacteria</taxon>
        <taxon>Pseudomonadati</taxon>
        <taxon>Pseudomonadota</taxon>
        <taxon>Gammaproteobacteria</taxon>
        <taxon>Pasteurellales</taxon>
        <taxon>Psittacicellaceae</taxon>
        <taxon>Psittacicella</taxon>
    </lineage>
</organism>
<dbReference type="Pfam" id="PF02537">
    <property type="entry name" value="CRCB"/>
    <property type="match status" value="1"/>
</dbReference>
<feature type="transmembrane region" description="Helical" evidence="12">
    <location>
        <begin position="33"/>
        <end position="56"/>
    </location>
</feature>
<protein>
    <recommendedName>
        <fullName evidence="12">Fluoride-specific ion channel FluC</fullName>
    </recommendedName>
</protein>
<name>A0A3A1YD29_9GAMM</name>
<dbReference type="PANTHER" id="PTHR28259">
    <property type="entry name" value="FLUORIDE EXPORT PROTEIN 1-RELATED"/>
    <property type="match status" value="1"/>
</dbReference>
<evidence type="ECO:0000256" key="2">
    <source>
        <dbReference type="ARBA" id="ARBA00022475"/>
    </source>
</evidence>
<keyword evidence="7 12" id="KW-0406">Ion transport</keyword>
<keyword evidence="14" id="KW-1185">Reference proteome</keyword>
<evidence type="ECO:0000313" key="13">
    <source>
        <dbReference type="EMBL" id="RIY35139.1"/>
    </source>
</evidence>
<proteinExistence type="inferred from homology"/>
<evidence type="ECO:0000256" key="10">
    <source>
        <dbReference type="ARBA" id="ARBA00035120"/>
    </source>
</evidence>
<evidence type="ECO:0000256" key="7">
    <source>
        <dbReference type="ARBA" id="ARBA00023065"/>
    </source>
</evidence>
<dbReference type="InterPro" id="IPR003691">
    <property type="entry name" value="FluC"/>
</dbReference>
<comment type="subcellular location">
    <subcellularLocation>
        <location evidence="1 12">Cell membrane</location>
        <topology evidence="1 12">Multi-pass membrane protein</topology>
    </subcellularLocation>
</comment>
<keyword evidence="3" id="KW-0997">Cell inner membrane</keyword>
<comment type="catalytic activity">
    <reaction evidence="11">
        <text>fluoride(in) = fluoride(out)</text>
        <dbReference type="Rhea" id="RHEA:76159"/>
        <dbReference type="ChEBI" id="CHEBI:17051"/>
    </reaction>
    <physiologicalReaction direction="left-to-right" evidence="11">
        <dbReference type="Rhea" id="RHEA:76160"/>
    </physiologicalReaction>
</comment>
<keyword evidence="4 12" id="KW-0812">Transmembrane</keyword>
<dbReference type="EMBL" id="NRJF01000104">
    <property type="protein sequence ID" value="RIY35139.1"/>
    <property type="molecule type" value="Genomic_DNA"/>
</dbReference>
<dbReference type="RefSeq" id="WP_119534711.1">
    <property type="nucleotide sequence ID" value="NZ_NRJF01000104.1"/>
</dbReference>
<dbReference type="GO" id="GO:0046872">
    <property type="term" value="F:metal ion binding"/>
    <property type="evidence" value="ECO:0007669"/>
    <property type="project" value="UniProtKB-KW"/>
</dbReference>
<gene>
    <name evidence="12" type="primary">fluC</name>
    <name evidence="12" type="synonym">crcB</name>
    <name evidence="13" type="ORF">CKF59_04130</name>
</gene>
<dbReference type="AlphaFoldDB" id="A0A3A1YD29"/>
<accession>A0A3A1YD29</accession>
<feature type="binding site" evidence="12">
    <location>
        <position position="78"/>
    </location>
    <ligand>
        <name>Na(+)</name>
        <dbReference type="ChEBI" id="CHEBI:29101"/>
        <note>structural</note>
    </ligand>
</feature>